<keyword evidence="5" id="KW-1185">Reference proteome</keyword>
<evidence type="ECO:0000313" key="5">
    <source>
        <dbReference type="Proteomes" id="UP000642070"/>
    </source>
</evidence>
<keyword evidence="1 2" id="KW-0238">DNA-binding</keyword>
<sequence>MPRRSAVATETAGVQTWRQPPDLALTPILSHSLDAFCETGYHGTTVRDIARRVGITVPALYYHHQNKEAIFVALLDVSITRVRQLCEEALRDAGDDPAARFLNLVECLVLYMANSTKIAYLDHEFRVLSPEHRKSYSDKRRDVERLLLGTIQDGVDAGCFDVAAPADTARALLGMIQAVATWFQPGGRLSAHSVALRYLDIAAHTVGATPEVLRRVRGGARR</sequence>
<dbReference type="Gene3D" id="1.10.357.10">
    <property type="entry name" value="Tetracycline Repressor, domain 2"/>
    <property type="match status" value="1"/>
</dbReference>
<dbReference type="Pfam" id="PF17932">
    <property type="entry name" value="TetR_C_24"/>
    <property type="match status" value="1"/>
</dbReference>
<evidence type="ECO:0000313" key="4">
    <source>
        <dbReference type="EMBL" id="GGM62057.1"/>
    </source>
</evidence>
<dbReference type="EMBL" id="BMPI01000046">
    <property type="protein sequence ID" value="GGM62057.1"/>
    <property type="molecule type" value="Genomic_DNA"/>
</dbReference>
<accession>A0A917X475</accession>
<feature type="DNA-binding region" description="H-T-H motif" evidence="2">
    <location>
        <begin position="45"/>
        <end position="64"/>
    </location>
</feature>
<dbReference type="InterPro" id="IPR041490">
    <property type="entry name" value="KstR2_TetR_C"/>
</dbReference>
<protein>
    <submittedName>
        <fullName evidence="4">TetR family transcriptional regulator</fullName>
    </submittedName>
</protein>
<dbReference type="RefSeq" id="WP_190254729.1">
    <property type="nucleotide sequence ID" value="NZ_BMPI01000046.1"/>
</dbReference>
<dbReference type="InterPro" id="IPR009057">
    <property type="entry name" value="Homeodomain-like_sf"/>
</dbReference>
<dbReference type="Proteomes" id="UP000642070">
    <property type="component" value="Unassembled WGS sequence"/>
</dbReference>
<proteinExistence type="predicted"/>
<gene>
    <name evidence="4" type="ORF">GCM10007977_074470</name>
</gene>
<dbReference type="PANTHER" id="PTHR30055">
    <property type="entry name" value="HTH-TYPE TRANSCRIPTIONAL REGULATOR RUTR"/>
    <property type="match status" value="1"/>
</dbReference>
<evidence type="ECO:0000256" key="2">
    <source>
        <dbReference type="PROSITE-ProRule" id="PRU00335"/>
    </source>
</evidence>
<organism evidence="4 5">
    <name type="scientific">Dactylosporangium sucinum</name>
    <dbReference type="NCBI Taxonomy" id="1424081"/>
    <lineage>
        <taxon>Bacteria</taxon>
        <taxon>Bacillati</taxon>
        <taxon>Actinomycetota</taxon>
        <taxon>Actinomycetes</taxon>
        <taxon>Micromonosporales</taxon>
        <taxon>Micromonosporaceae</taxon>
        <taxon>Dactylosporangium</taxon>
    </lineage>
</organism>
<reference evidence="4" key="2">
    <citation type="submission" date="2020-09" db="EMBL/GenBank/DDBJ databases">
        <authorList>
            <person name="Sun Q."/>
            <person name="Ohkuma M."/>
        </authorList>
    </citation>
    <scope>NUCLEOTIDE SEQUENCE</scope>
    <source>
        <strain evidence="4">JCM 19831</strain>
    </source>
</reference>
<comment type="caution">
    <text evidence="4">The sequence shown here is derived from an EMBL/GenBank/DDBJ whole genome shotgun (WGS) entry which is preliminary data.</text>
</comment>
<dbReference type="InterPro" id="IPR036271">
    <property type="entry name" value="Tet_transcr_reg_TetR-rel_C_sf"/>
</dbReference>
<dbReference type="AlphaFoldDB" id="A0A917X475"/>
<reference evidence="4" key="1">
    <citation type="journal article" date="2014" name="Int. J. Syst. Evol. Microbiol.">
        <title>Complete genome sequence of Corynebacterium casei LMG S-19264T (=DSM 44701T), isolated from a smear-ripened cheese.</title>
        <authorList>
            <consortium name="US DOE Joint Genome Institute (JGI-PGF)"/>
            <person name="Walter F."/>
            <person name="Albersmeier A."/>
            <person name="Kalinowski J."/>
            <person name="Ruckert C."/>
        </authorList>
    </citation>
    <scope>NUCLEOTIDE SEQUENCE</scope>
    <source>
        <strain evidence="4">JCM 19831</strain>
    </source>
</reference>
<dbReference type="InterPro" id="IPR050109">
    <property type="entry name" value="HTH-type_TetR-like_transc_reg"/>
</dbReference>
<dbReference type="PANTHER" id="PTHR30055:SF237">
    <property type="entry name" value="TRANSCRIPTIONAL REPRESSOR MCE3R"/>
    <property type="match status" value="1"/>
</dbReference>
<dbReference type="PROSITE" id="PS50977">
    <property type="entry name" value="HTH_TETR_2"/>
    <property type="match status" value="1"/>
</dbReference>
<evidence type="ECO:0000256" key="1">
    <source>
        <dbReference type="ARBA" id="ARBA00023125"/>
    </source>
</evidence>
<dbReference type="InterPro" id="IPR001647">
    <property type="entry name" value="HTH_TetR"/>
</dbReference>
<name>A0A917X475_9ACTN</name>
<dbReference type="GO" id="GO:0000976">
    <property type="term" value="F:transcription cis-regulatory region binding"/>
    <property type="evidence" value="ECO:0007669"/>
    <property type="project" value="TreeGrafter"/>
</dbReference>
<dbReference type="Pfam" id="PF00440">
    <property type="entry name" value="TetR_N"/>
    <property type="match status" value="1"/>
</dbReference>
<feature type="domain" description="HTH tetR-type" evidence="3">
    <location>
        <begin position="22"/>
        <end position="82"/>
    </location>
</feature>
<dbReference type="SUPFAM" id="SSF46689">
    <property type="entry name" value="Homeodomain-like"/>
    <property type="match status" value="1"/>
</dbReference>
<dbReference type="PRINTS" id="PR00455">
    <property type="entry name" value="HTHTETR"/>
</dbReference>
<dbReference type="GO" id="GO:0003700">
    <property type="term" value="F:DNA-binding transcription factor activity"/>
    <property type="evidence" value="ECO:0007669"/>
    <property type="project" value="TreeGrafter"/>
</dbReference>
<evidence type="ECO:0000259" key="3">
    <source>
        <dbReference type="PROSITE" id="PS50977"/>
    </source>
</evidence>
<dbReference type="SUPFAM" id="SSF48498">
    <property type="entry name" value="Tetracyclin repressor-like, C-terminal domain"/>
    <property type="match status" value="1"/>
</dbReference>